<reference evidence="5" key="1">
    <citation type="submission" date="2021-06" db="EMBL/GenBank/DDBJ databases">
        <authorList>
            <person name="Kallberg Y."/>
            <person name="Tangrot J."/>
            <person name="Rosling A."/>
        </authorList>
    </citation>
    <scope>NUCLEOTIDE SEQUENCE</scope>
    <source>
        <strain evidence="5">FL130A</strain>
    </source>
</reference>
<dbReference type="AlphaFoldDB" id="A0A9N8WQZ0"/>
<dbReference type="InterPro" id="IPR012677">
    <property type="entry name" value="Nucleotide-bd_a/b_plait_sf"/>
</dbReference>
<dbReference type="GO" id="GO:0000398">
    <property type="term" value="P:mRNA splicing, via spliceosome"/>
    <property type="evidence" value="ECO:0007669"/>
    <property type="project" value="InterPro"/>
</dbReference>
<evidence type="ECO:0000259" key="4">
    <source>
        <dbReference type="PROSITE" id="PS50102"/>
    </source>
</evidence>
<comment type="caution">
    <text evidence="5">The sequence shown here is derived from an EMBL/GenBank/DDBJ whole genome shotgun (WGS) entry which is preliminary data.</text>
</comment>
<sequence length="244" mass="28373">MDVTKEILRINAKEIDRNISTSGSWHAQYKDSPFIFIGNIPFDLTEGDIICVFSQYGEVINLDLVRDKNTGESKGFAFLKYEDQRSTVLAVDNLNGIQASLLGRTIRVDHASAEDKEGKKRTGMNAAPQFLKEESKRARKDAAKKSGKKGDDHDDSDRKKKKEKKKKKEDEDMEIYDKRRRTSLEDDNRIERQTGHFQEKEQKVGYIGRDLELYPENDHIHPYQELKKEHHLPFPRLHEIEQDN</sequence>
<organism evidence="5 6">
    <name type="scientific">Ambispora leptoticha</name>
    <dbReference type="NCBI Taxonomy" id="144679"/>
    <lineage>
        <taxon>Eukaryota</taxon>
        <taxon>Fungi</taxon>
        <taxon>Fungi incertae sedis</taxon>
        <taxon>Mucoromycota</taxon>
        <taxon>Glomeromycotina</taxon>
        <taxon>Glomeromycetes</taxon>
        <taxon>Archaeosporales</taxon>
        <taxon>Ambisporaceae</taxon>
        <taxon>Ambispora</taxon>
    </lineage>
</organism>
<dbReference type="Gene3D" id="3.30.70.330">
    <property type="match status" value="1"/>
</dbReference>
<dbReference type="GO" id="GO:0003723">
    <property type="term" value="F:RNA binding"/>
    <property type="evidence" value="ECO:0007669"/>
    <property type="project" value="UniProtKB-UniRule"/>
</dbReference>
<accession>A0A9N8WQZ0</accession>
<feature type="region of interest" description="Disordered" evidence="3">
    <location>
        <begin position="112"/>
        <end position="203"/>
    </location>
</feature>
<dbReference type="GO" id="GO:0071013">
    <property type="term" value="C:catalytic step 2 spliceosome"/>
    <property type="evidence" value="ECO:0007669"/>
    <property type="project" value="TreeGrafter"/>
</dbReference>
<proteinExistence type="predicted"/>
<keyword evidence="6" id="KW-1185">Reference proteome</keyword>
<dbReference type="InterPro" id="IPR035979">
    <property type="entry name" value="RBD_domain_sf"/>
</dbReference>
<keyword evidence="1 2" id="KW-0694">RNA-binding</keyword>
<dbReference type="SUPFAM" id="SSF54928">
    <property type="entry name" value="RNA-binding domain, RBD"/>
    <property type="match status" value="1"/>
</dbReference>
<dbReference type="PANTHER" id="PTHR45880">
    <property type="entry name" value="RNA-BINDING MOTIF PROTEIN, X-LINKED 2"/>
    <property type="match status" value="1"/>
</dbReference>
<name>A0A9N8WQZ0_9GLOM</name>
<dbReference type="PROSITE" id="PS50102">
    <property type="entry name" value="RRM"/>
    <property type="match status" value="1"/>
</dbReference>
<feature type="compositionally biased region" description="Basic and acidic residues" evidence="3">
    <location>
        <begin position="131"/>
        <end position="158"/>
    </location>
</feature>
<dbReference type="Pfam" id="PF00076">
    <property type="entry name" value="RRM_1"/>
    <property type="match status" value="1"/>
</dbReference>
<dbReference type="PANTHER" id="PTHR45880:SF1">
    <property type="entry name" value="RNA-BINDING MOTIF PROTEIN, X-LINKED 2"/>
    <property type="match status" value="1"/>
</dbReference>
<dbReference type="OrthoDB" id="2573941at2759"/>
<evidence type="ECO:0000313" key="6">
    <source>
        <dbReference type="Proteomes" id="UP000789508"/>
    </source>
</evidence>
<dbReference type="InterPro" id="IPR051847">
    <property type="entry name" value="RNA_proc/Spliceosome_comp"/>
</dbReference>
<dbReference type="Proteomes" id="UP000789508">
    <property type="component" value="Unassembled WGS sequence"/>
</dbReference>
<dbReference type="SMART" id="SM00360">
    <property type="entry name" value="RRM"/>
    <property type="match status" value="1"/>
</dbReference>
<protein>
    <submittedName>
        <fullName evidence="5">1649_t:CDS:1</fullName>
    </submittedName>
</protein>
<dbReference type="GO" id="GO:0071011">
    <property type="term" value="C:precatalytic spliceosome"/>
    <property type="evidence" value="ECO:0007669"/>
    <property type="project" value="TreeGrafter"/>
</dbReference>
<dbReference type="EMBL" id="CAJVPS010000565">
    <property type="protein sequence ID" value="CAG8495164.1"/>
    <property type="molecule type" value="Genomic_DNA"/>
</dbReference>
<evidence type="ECO:0000256" key="1">
    <source>
        <dbReference type="ARBA" id="ARBA00022884"/>
    </source>
</evidence>
<feature type="domain" description="RRM" evidence="4">
    <location>
        <begin position="33"/>
        <end position="113"/>
    </location>
</feature>
<evidence type="ECO:0000256" key="2">
    <source>
        <dbReference type="PROSITE-ProRule" id="PRU00176"/>
    </source>
</evidence>
<dbReference type="GO" id="GO:0005686">
    <property type="term" value="C:U2 snRNP"/>
    <property type="evidence" value="ECO:0007669"/>
    <property type="project" value="TreeGrafter"/>
</dbReference>
<dbReference type="InterPro" id="IPR045844">
    <property type="entry name" value="RRM_Ist3-like"/>
</dbReference>
<feature type="compositionally biased region" description="Basic and acidic residues" evidence="3">
    <location>
        <begin position="182"/>
        <end position="203"/>
    </location>
</feature>
<dbReference type="InterPro" id="IPR000504">
    <property type="entry name" value="RRM_dom"/>
</dbReference>
<evidence type="ECO:0000313" key="5">
    <source>
        <dbReference type="EMBL" id="CAG8495164.1"/>
    </source>
</evidence>
<evidence type="ECO:0000256" key="3">
    <source>
        <dbReference type="SAM" id="MobiDB-lite"/>
    </source>
</evidence>
<dbReference type="CDD" id="cd12411">
    <property type="entry name" value="RRM_ist3_like"/>
    <property type="match status" value="1"/>
</dbReference>
<gene>
    <name evidence="5" type="ORF">ALEPTO_LOCUS3191</name>
</gene>